<proteinExistence type="predicted"/>
<comment type="caution">
    <text evidence="1">The sequence shown here is derived from an EMBL/GenBank/DDBJ whole genome shotgun (WGS) entry which is preliminary data.</text>
</comment>
<reference evidence="1" key="1">
    <citation type="submission" date="2015-06" db="EMBL/GenBank/DDBJ databases">
        <authorList>
            <person name="Nguyen H."/>
        </authorList>
    </citation>
    <scope>NUCLEOTIDE SEQUENCE</scope>
    <source>
        <strain evidence="1">DAOM 180753</strain>
    </source>
</reference>
<keyword evidence="2" id="KW-1185">Reference proteome</keyword>
<evidence type="ECO:0000313" key="1">
    <source>
        <dbReference type="EMBL" id="KAJ9484994.1"/>
    </source>
</evidence>
<name>A0AAI9X679_PENTH</name>
<protein>
    <submittedName>
        <fullName evidence="1">Uncharacterized protein</fullName>
    </submittedName>
</protein>
<organism evidence="1 2">
    <name type="scientific">Penicillium thymicola</name>
    <dbReference type="NCBI Taxonomy" id="293382"/>
    <lineage>
        <taxon>Eukaryota</taxon>
        <taxon>Fungi</taxon>
        <taxon>Dikarya</taxon>
        <taxon>Ascomycota</taxon>
        <taxon>Pezizomycotina</taxon>
        <taxon>Eurotiomycetes</taxon>
        <taxon>Eurotiomycetidae</taxon>
        <taxon>Eurotiales</taxon>
        <taxon>Aspergillaceae</taxon>
        <taxon>Penicillium</taxon>
    </lineage>
</organism>
<accession>A0AAI9X679</accession>
<dbReference type="Proteomes" id="UP001227192">
    <property type="component" value="Unassembled WGS sequence"/>
</dbReference>
<dbReference type="AlphaFoldDB" id="A0AAI9X679"/>
<gene>
    <name evidence="1" type="ORF">VN97_g8366</name>
</gene>
<reference evidence="1" key="2">
    <citation type="journal article" date="2016" name="Fungal Biol.">
        <title>Ochratoxin A production by Penicillium thymicola.</title>
        <authorList>
            <person name="Nguyen H.D.T."/>
            <person name="McMullin D.R."/>
            <person name="Ponomareva E."/>
            <person name="Riley R."/>
            <person name="Pomraning K.R."/>
            <person name="Baker S.E."/>
            <person name="Seifert K.A."/>
        </authorList>
    </citation>
    <scope>NUCLEOTIDE SEQUENCE</scope>
    <source>
        <strain evidence="1">DAOM 180753</strain>
    </source>
</reference>
<sequence>MADSWDVYVAFCQRRDNDPLHWMLVLANPGSLRCTWYHVVGGPMQNRDYECKIQAGKRMDSFGISKTQYVSRIAASDINKVKSAVVAVPVQDCQLWMVEVLAGLERKSLVPLGTSVHYHNQIEPSIAGETEDSWILLSGSCEEELTIEEPGSN</sequence>
<dbReference type="EMBL" id="LACB01000296">
    <property type="protein sequence ID" value="KAJ9484994.1"/>
    <property type="molecule type" value="Genomic_DNA"/>
</dbReference>
<evidence type="ECO:0000313" key="2">
    <source>
        <dbReference type="Proteomes" id="UP001227192"/>
    </source>
</evidence>